<evidence type="ECO:0000313" key="2">
    <source>
        <dbReference type="Proteomes" id="UP000469890"/>
    </source>
</evidence>
<sequence length="497" mass="57272">MASNKFLRRKRAKQQRIEGNGKFVPVSVAVEYTREKQEEDLKRLQEEQEKEDYGDLEFLDIDIDSALNQKTIDHILKYKKGAETTLKGKARYCGTSRASLYRKKLPILEQNGGSSLEMFGFVVKKTNGDPTKRNRQEMEGDLLVDYNSATTTTNQSSTTLNDQLTTEFDLDDLEDALEGEETVLDYEEEEELEDFSIAAAEHNYKEDVVEEMEGLIPVLEERYNCMTVFDSDQQQTDRASFDLRKYNAFRYASLISYFKKRCFDKKKKIEASREVAELLWSNNNCAYCSMNIRSWAIIFLRSKALPDYKKGLHSKTFCYLNVKEVALETKKKIMETTQASFRTLVYLCNHCTYFANDGKSKLWLLDGTEEPTLLPKGSGATIMVSEFQCPCHGTMALPSDPSKTSRELFLAVQIFEELHPNCKGVFLFDNSSNHQAYSADALLARNMILKDKKIKYKLDESDDVIHKEGDRWYPFRNGKLPNVQEQIICTFKIEISK</sequence>
<dbReference type="EMBL" id="JAAECE010000001">
    <property type="protein sequence ID" value="KAF1807707.1"/>
    <property type="molecule type" value="Genomic_DNA"/>
</dbReference>
<evidence type="ECO:0000313" key="1">
    <source>
        <dbReference type="EMBL" id="KAF1807707.1"/>
    </source>
</evidence>
<dbReference type="PANTHER" id="PTHR35871:SF1">
    <property type="entry name" value="CXC1-LIKE CYSTEINE CLUSTER ASSOCIATED WITH KDZ TRANSPOSASES DOMAIN-CONTAINING PROTEIN"/>
    <property type="match status" value="1"/>
</dbReference>
<name>A0A8H4F610_MUCCL</name>
<organism evidence="1 2">
    <name type="scientific">Mucor circinelloides f. lusitanicus</name>
    <name type="common">Mucor racemosus var. lusitanicus</name>
    <dbReference type="NCBI Taxonomy" id="29924"/>
    <lineage>
        <taxon>Eukaryota</taxon>
        <taxon>Fungi</taxon>
        <taxon>Fungi incertae sedis</taxon>
        <taxon>Mucoromycota</taxon>
        <taxon>Mucoromycotina</taxon>
        <taxon>Mucoromycetes</taxon>
        <taxon>Mucorales</taxon>
        <taxon>Mucorineae</taxon>
        <taxon>Mucoraceae</taxon>
        <taxon>Mucor</taxon>
    </lineage>
</organism>
<dbReference type="PANTHER" id="PTHR35871">
    <property type="entry name" value="EXPRESSED PROTEIN"/>
    <property type="match status" value="1"/>
</dbReference>
<comment type="caution">
    <text evidence="1">The sequence shown here is derived from an EMBL/GenBank/DDBJ whole genome shotgun (WGS) entry which is preliminary data.</text>
</comment>
<protein>
    <submittedName>
        <fullName evidence="1">Uncharacterized protein</fullName>
    </submittedName>
</protein>
<gene>
    <name evidence="1" type="ORF">FB192DRAFT_1443084</name>
</gene>
<dbReference type="Proteomes" id="UP000469890">
    <property type="component" value="Unassembled WGS sequence"/>
</dbReference>
<dbReference type="AlphaFoldDB" id="A0A8H4F610"/>
<reference evidence="1 2" key="1">
    <citation type="submission" date="2019-09" db="EMBL/GenBank/DDBJ databases">
        <authorList>
            <consortium name="DOE Joint Genome Institute"/>
            <person name="Mondo S.J."/>
            <person name="Navarro-Mendoza M.I."/>
            <person name="Perez-Arques C."/>
            <person name="Panchal S."/>
            <person name="Nicolas F.E."/>
            <person name="Ganguly P."/>
            <person name="Pangilinan J."/>
            <person name="Grigoriev I."/>
            <person name="Heitman J."/>
            <person name="Sanya K."/>
            <person name="Garre V."/>
        </authorList>
    </citation>
    <scope>NUCLEOTIDE SEQUENCE [LARGE SCALE GENOMIC DNA]</scope>
    <source>
        <strain evidence="1 2">MU402</strain>
    </source>
</reference>
<accession>A0A8H4F610</accession>
<proteinExistence type="predicted"/>